<keyword evidence="2" id="KW-0808">Transferase</keyword>
<evidence type="ECO:0000313" key="2">
    <source>
        <dbReference type="EMBL" id="PHJ17365.1"/>
    </source>
</evidence>
<sequence length="228" mass="25647">MSSRPKSLSSVEEDEQHFVLLRAPSTAFRSSKEDTSRRTSSPMLWGREDAHEEEEEEDRREKSDRSGNDFVGGTDLALATAFQASHNGRGIVLASTEFCSDDVMRLGAEVSSDDFLVNDGAPEDGNEHKNLKIANLRVCEDLLLWALNRRGVLRYSNLKHFKPGESVSPHLYRMQDTITFSIDLHQLSEGAYSSVLFTREHSVRLGHGNCFKGRLSFSSPRVFSSFLF</sequence>
<protein>
    <submittedName>
        <fullName evidence="2">Dolichyl-diphosphooligosaccharide--protein glycosyltransferase</fullName>
    </submittedName>
</protein>
<name>A0A2C6KLK0_9APIC</name>
<dbReference type="RefSeq" id="XP_067919087.1">
    <property type="nucleotide sequence ID" value="XM_068068935.1"/>
</dbReference>
<dbReference type="PANTHER" id="PTHR10830">
    <property type="entry name" value="DOLICHYL-DIPHOSPHOOLIGOSACCHARIDE--PROTEIN GLYCOSYLTRANSFERASE 48 KDA SUBUNIT"/>
    <property type="match status" value="1"/>
</dbReference>
<accession>A0A2C6KLK0</accession>
<dbReference type="Proteomes" id="UP000221165">
    <property type="component" value="Unassembled WGS sequence"/>
</dbReference>
<dbReference type="OrthoDB" id="29105at2759"/>
<organism evidence="2 3">
    <name type="scientific">Cystoisospora suis</name>
    <dbReference type="NCBI Taxonomy" id="483139"/>
    <lineage>
        <taxon>Eukaryota</taxon>
        <taxon>Sar</taxon>
        <taxon>Alveolata</taxon>
        <taxon>Apicomplexa</taxon>
        <taxon>Conoidasida</taxon>
        <taxon>Coccidia</taxon>
        <taxon>Eucoccidiorida</taxon>
        <taxon>Eimeriorina</taxon>
        <taxon>Sarcocystidae</taxon>
        <taxon>Cystoisospora</taxon>
    </lineage>
</organism>
<evidence type="ECO:0000313" key="3">
    <source>
        <dbReference type="Proteomes" id="UP000221165"/>
    </source>
</evidence>
<dbReference type="EMBL" id="MIGC01005044">
    <property type="protein sequence ID" value="PHJ17365.1"/>
    <property type="molecule type" value="Genomic_DNA"/>
</dbReference>
<dbReference type="UniPathway" id="UPA00378"/>
<dbReference type="AlphaFoldDB" id="A0A2C6KLK0"/>
<feature type="region of interest" description="Disordered" evidence="1">
    <location>
        <begin position="22"/>
        <end position="70"/>
    </location>
</feature>
<dbReference type="GO" id="GO:0016740">
    <property type="term" value="F:transferase activity"/>
    <property type="evidence" value="ECO:0007669"/>
    <property type="project" value="UniProtKB-KW"/>
</dbReference>
<dbReference type="VEuPathDB" id="ToxoDB:CSUI_008811"/>
<evidence type="ECO:0000256" key="1">
    <source>
        <dbReference type="SAM" id="MobiDB-lite"/>
    </source>
</evidence>
<proteinExistence type="predicted"/>
<dbReference type="GeneID" id="94432146"/>
<dbReference type="InterPro" id="IPR005013">
    <property type="entry name" value="DDOST_48_kDa_subunit"/>
</dbReference>
<keyword evidence="3" id="KW-1185">Reference proteome</keyword>
<dbReference type="PANTHER" id="PTHR10830:SF0">
    <property type="entry name" value="DOLICHYL-DIPHOSPHOOLIGOSACCHARIDE--PROTEIN GLYCOSYLTRANSFERASE 48 KDA SUBUNIT"/>
    <property type="match status" value="1"/>
</dbReference>
<dbReference type="GO" id="GO:0018279">
    <property type="term" value="P:protein N-linked glycosylation via asparagine"/>
    <property type="evidence" value="ECO:0007669"/>
    <property type="project" value="InterPro"/>
</dbReference>
<gene>
    <name evidence="2" type="ORF">CSUI_008811</name>
</gene>
<dbReference type="GO" id="GO:0008250">
    <property type="term" value="C:oligosaccharyltransferase complex"/>
    <property type="evidence" value="ECO:0007669"/>
    <property type="project" value="TreeGrafter"/>
</dbReference>
<reference evidence="2 3" key="1">
    <citation type="journal article" date="2017" name="Int. J. Parasitol.">
        <title>The genome of the protozoan parasite Cystoisospora suis and a reverse vaccinology approach to identify vaccine candidates.</title>
        <authorList>
            <person name="Palmieri N."/>
            <person name="Shrestha A."/>
            <person name="Ruttkowski B."/>
            <person name="Beck T."/>
            <person name="Vogl C."/>
            <person name="Tomley F."/>
            <person name="Blake D.P."/>
            <person name="Joachim A."/>
        </authorList>
    </citation>
    <scope>NUCLEOTIDE SEQUENCE [LARGE SCALE GENOMIC DNA]</scope>
    <source>
        <strain evidence="2 3">Wien I</strain>
    </source>
</reference>
<comment type="caution">
    <text evidence="2">The sequence shown here is derived from an EMBL/GenBank/DDBJ whole genome shotgun (WGS) entry which is preliminary data.</text>
</comment>